<dbReference type="KEGG" id="dde:Dde_3230"/>
<protein>
    <submittedName>
        <fullName evidence="1">Uncharacterized protein</fullName>
    </submittedName>
</protein>
<dbReference type="HOGENOM" id="CLU_140290_0_0_7"/>
<keyword evidence="2" id="KW-1185">Reference proteome</keyword>
<gene>
    <name evidence="1" type="ordered locus">Dde_3230</name>
</gene>
<reference evidence="1 2" key="1">
    <citation type="journal article" date="2011" name="J. Bacteriol.">
        <title>Complete genome sequence and updated annotation of Desulfovibrio alaskensis G20.</title>
        <authorList>
            <person name="Hauser L.J."/>
            <person name="Land M.L."/>
            <person name="Brown S.D."/>
            <person name="Larimer F."/>
            <person name="Keller K.L."/>
            <person name="Rapp-Giles B.J."/>
            <person name="Price M.N."/>
            <person name="Lin M."/>
            <person name="Bruce D.C."/>
            <person name="Detter J.C."/>
            <person name="Tapia R."/>
            <person name="Han C.S."/>
            <person name="Goodwin L.A."/>
            <person name="Cheng J.F."/>
            <person name="Pitluck S."/>
            <person name="Copeland A."/>
            <person name="Lucas S."/>
            <person name="Nolan M."/>
            <person name="Lapidus A.L."/>
            <person name="Palumbo A.V."/>
            <person name="Wall J.D."/>
        </authorList>
    </citation>
    <scope>NUCLEOTIDE SEQUENCE [LARGE SCALE GENOMIC DNA]</scope>
    <source>
        <strain evidence="2">ATCC BAA 1058 / DSM 17464 / G20</strain>
    </source>
</reference>
<organism evidence="1 2">
    <name type="scientific">Oleidesulfovibrio alaskensis (strain ATCC BAA-1058 / DSM 17464 / G20)</name>
    <name type="common">Desulfovibrio alaskensis</name>
    <dbReference type="NCBI Taxonomy" id="207559"/>
    <lineage>
        <taxon>Bacteria</taxon>
        <taxon>Pseudomonadati</taxon>
        <taxon>Thermodesulfobacteriota</taxon>
        <taxon>Desulfovibrionia</taxon>
        <taxon>Desulfovibrionales</taxon>
        <taxon>Desulfovibrionaceae</taxon>
        <taxon>Oleidesulfovibrio</taxon>
    </lineage>
</organism>
<dbReference type="RefSeq" id="WP_011368975.1">
    <property type="nucleotide sequence ID" value="NC_007519.1"/>
</dbReference>
<dbReference type="Proteomes" id="UP000002710">
    <property type="component" value="Chromosome"/>
</dbReference>
<evidence type="ECO:0000313" key="1">
    <source>
        <dbReference type="EMBL" id="ABB40024.1"/>
    </source>
</evidence>
<proteinExistence type="predicted"/>
<sequence length="113" mass="12484">MLFLLGGNEKKSKKPEPRCVENVEVVKELFRNGRFPVVTTESMEGRTIGKVLGLVACRAYDSEEAFFGMAARAVNKGAQAIVGYQENVAFHPDGSKFFSCYGTAVQFEKARRA</sequence>
<evidence type="ECO:0000313" key="2">
    <source>
        <dbReference type="Proteomes" id="UP000002710"/>
    </source>
</evidence>
<dbReference type="eggNOG" id="COG0393">
    <property type="taxonomic scope" value="Bacteria"/>
</dbReference>
<accession>Q30WC2</accession>
<dbReference type="STRING" id="207559.Dde_3230"/>
<dbReference type="AlphaFoldDB" id="Q30WC2"/>
<name>Q30WC2_OLEA2</name>
<dbReference type="InterPro" id="IPR035439">
    <property type="entry name" value="UPF0145_dom_sf"/>
</dbReference>
<dbReference type="EMBL" id="CP000112">
    <property type="protein sequence ID" value="ABB40024.1"/>
    <property type="molecule type" value="Genomic_DNA"/>
</dbReference>
<dbReference type="Gene3D" id="3.30.110.70">
    <property type="entry name" value="Hypothetical protein apc22750. Chain B"/>
    <property type="match status" value="1"/>
</dbReference>
<dbReference type="SUPFAM" id="SSF117782">
    <property type="entry name" value="YbjQ-like"/>
    <property type="match status" value="1"/>
</dbReference>